<protein>
    <submittedName>
        <fullName evidence="1">Uncharacterized protein</fullName>
    </submittedName>
</protein>
<dbReference type="Proteomes" id="UP000012159">
    <property type="component" value="Unassembled WGS sequence"/>
</dbReference>
<organism evidence="1 2">
    <name type="scientific">Leptospira borgpetersenii serovar Pomona str. 200901868</name>
    <dbReference type="NCBI Taxonomy" id="1192866"/>
    <lineage>
        <taxon>Bacteria</taxon>
        <taxon>Pseudomonadati</taxon>
        <taxon>Spirochaetota</taxon>
        <taxon>Spirochaetia</taxon>
        <taxon>Leptospirales</taxon>
        <taxon>Leptospiraceae</taxon>
        <taxon>Leptospira</taxon>
    </lineage>
</organism>
<name>M6VVL0_LEPBO</name>
<evidence type="ECO:0000313" key="1">
    <source>
        <dbReference type="EMBL" id="EMO61512.1"/>
    </source>
</evidence>
<comment type="caution">
    <text evidence="1">The sequence shown here is derived from an EMBL/GenBank/DDBJ whole genome shotgun (WGS) entry which is preliminary data.</text>
</comment>
<dbReference type="AlphaFoldDB" id="M6VVL0"/>
<gene>
    <name evidence="1" type="ORF">LEP1GSC133_3344</name>
</gene>
<reference evidence="1 2" key="1">
    <citation type="submission" date="2013-01" db="EMBL/GenBank/DDBJ databases">
        <authorList>
            <person name="Harkins D.M."/>
            <person name="Durkin A.S."/>
            <person name="Brinkac L.M."/>
            <person name="Haft D.H."/>
            <person name="Selengut J.D."/>
            <person name="Sanka R."/>
            <person name="DePew J."/>
            <person name="Purushe J."/>
            <person name="Picardeau M."/>
            <person name="Werts C."/>
            <person name="Goarant C."/>
            <person name="Vinetz J.M."/>
            <person name="Sutton G.G."/>
            <person name="Nierman W.C."/>
            <person name="Fouts D.E."/>
        </authorList>
    </citation>
    <scope>NUCLEOTIDE SEQUENCE [LARGE SCALE GENOMIC DNA]</scope>
    <source>
        <strain evidence="1 2">200901868</strain>
    </source>
</reference>
<proteinExistence type="predicted"/>
<evidence type="ECO:0000313" key="2">
    <source>
        <dbReference type="Proteomes" id="UP000012159"/>
    </source>
</evidence>
<accession>M6VVL0</accession>
<sequence>MWGRKVHRNRNCIQIQNSDKTEILQLFLKPILKILYLHLKSRS</sequence>
<dbReference type="EMBL" id="AKWF02000096">
    <property type="protein sequence ID" value="EMO61512.1"/>
    <property type="molecule type" value="Genomic_DNA"/>
</dbReference>